<evidence type="ECO:0000313" key="2">
    <source>
        <dbReference type="Proteomes" id="UP000732105"/>
    </source>
</evidence>
<reference evidence="1 2" key="1">
    <citation type="submission" date="2018-12" db="EMBL/GenBank/DDBJ databases">
        <title>Marinifilum JC070 sp. nov., a marine bacterium isolated from Yongle Blue Hole in the South China Sea.</title>
        <authorList>
            <person name="Fu T."/>
        </authorList>
    </citation>
    <scope>NUCLEOTIDE SEQUENCE [LARGE SCALE GENOMIC DNA]</scope>
    <source>
        <strain evidence="1 2">JC070</strain>
    </source>
</reference>
<organism evidence="1 2">
    <name type="scientific">Marinifilum caeruleilacunae</name>
    <dbReference type="NCBI Taxonomy" id="2499076"/>
    <lineage>
        <taxon>Bacteria</taxon>
        <taxon>Pseudomonadati</taxon>
        <taxon>Bacteroidota</taxon>
        <taxon>Bacteroidia</taxon>
        <taxon>Marinilabiliales</taxon>
        <taxon>Marinifilaceae</taxon>
    </lineage>
</organism>
<evidence type="ECO:0000313" key="1">
    <source>
        <dbReference type="EMBL" id="NOU61956.1"/>
    </source>
</evidence>
<sequence length="295" mass="34312">MTYLLKNKNLEICIDLPMENYQFSRFNWTGKITSVKFKGIPISTQEKMNGDPDNVFGKGFYNEFGIELPVGFDEVKEGDDFIKIGVGALQKEGKKYAFSHAYHIKPASFKHFKDFNKLTLHCNSGNVNGYSYELHKEIELLDNSFVIRYRLKNTGEKTISTNEYCHNFLAIDKELMSSNYILKFPFDLKQDLFDELLNPERKVIVNREHITFYDTPEEQFFYGNLTGNKTVPASWELINTKSKIGISESGNFTTSKINLWGWKHVISPELFFDIDLKAGQETEWSRTYKVFELDE</sequence>
<dbReference type="Proteomes" id="UP000732105">
    <property type="component" value="Unassembled WGS sequence"/>
</dbReference>
<evidence type="ECO:0008006" key="3">
    <source>
        <dbReference type="Google" id="ProtNLM"/>
    </source>
</evidence>
<gene>
    <name evidence="1" type="ORF">ELS83_19335</name>
</gene>
<accession>A0ABX1X162</accession>
<protein>
    <recommendedName>
        <fullName evidence="3">Aldose 1-epimerase</fullName>
    </recommendedName>
</protein>
<name>A0ABX1X162_9BACT</name>
<dbReference type="EMBL" id="RZNH01000047">
    <property type="protein sequence ID" value="NOU61956.1"/>
    <property type="molecule type" value="Genomic_DNA"/>
</dbReference>
<keyword evidence="2" id="KW-1185">Reference proteome</keyword>
<proteinExistence type="predicted"/>
<comment type="caution">
    <text evidence="1">The sequence shown here is derived from an EMBL/GenBank/DDBJ whole genome shotgun (WGS) entry which is preliminary data.</text>
</comment>